<evidence type="ECO:0000256" key="1">
    <source>
        <dbReference type="SAM" id="MobiDB-lite"/>
    </source>
</evidence>
<accession>A0A9J5ZHZ4</accession>
<sequence>MLALFIVDGYWGVQPYITLHGFTVKSKFRAALERSNQQQARLKRKSQGNSREKPYSEDKLIWQ</sequence>
<evidence type="ECO:0000313" key="3">
    <source>
        <dbReference type="Proteomes" id="UP000824120"/>
    </source>
</evidence>
<feature type="compositionally biased region" description="Basic and acidic residues" evidence="1">
    <location>
        <begin position="50"/>
        <end position="63"/>
    </location>
</feature>
<dbReference type="EMBL" id="JACXVP010000004">
    <property type="protein sequence ID" value="KAG5611156.1"/>
    <property type="molecule type" value="Genomic_DNA"/>
</dbReference>
<organism evidence="2 3">
    <name type="scientific">Solanum commersonii</name>
    <name type="common">Commerson's wild potato</name>
    <name type="synonym">Commerson's nightshade</name>
    <dbReference type="NCBI Taxonomy" id="4109"/>
    <lineage>
        <taxon>Eukaryota</taxon>
        <taxon>Viridiplantae</taxon>
        <taxon>Streptophyta</taxon>
        <taxon>Embryophyta</taxon>
        <taxon>Tracheophyta</taxon>
        <taxon>Spermatophyta</taxon>
        <taxon>Magnoliopsida</taxon>
        <taxon>eudicotyledons</taxon>
        <taxon>Gunneridae</taxon>
        <taxon>Pentapetalae</taxon>
        <taxon>asterids</taxon>
        <taxon>lamiids</taxon>
        <taxon>Solanales</taxon>
        <taxon>Solanaceae</taxon>
        <taxon>Solanoideae</taxon>
        <taxon>Solaneae</taxon>
        <taxon>Solanum</taxon>
    </lineage>
</organism>
<feature type="region of interest" description="Disordered" evidence="1">
    <location>
        <begin position="38"/>
        <end position="63"/>
    </location>
</feature>
<name>A0A9J5ZHZ4_SOLCO</name>
<evidence type="ECO:0000313" key="2">
    <source>
        <dbReference type="EMBL" id="KAG5611156.1"/>
    </source>
</evidence>
<keyword evidence="3" id="KW-1185">Reference proteome</keyword>
<reference evidence="2 3" key="1">
    <citation type="submission" date="2020-09" db="EMBL/GenBank/DDBJ databases">
        <title>De no assembly of potato wild relative species, Solanum commersonii.</title>
        <authorList>
            <person name="Cho K."/>
        </authorList>
    </citation>
    <scope>NUCLEOTIDE SEQUENCE [LARGE SCALE GENOMIC DNA]</scope>
    <source>
        <strain evidence="2">LZ3.2</strain>
        <tissue evidence="2">Leaf</tissue>
    </source>
</reference>
<proteinExistence type="predicted"/>
<protein>
    <submittedName>
        <fullName evidence="2">Uncharacterized protein</fullName>
    </submittedName>
</protein>
<gene>
    <name evidence="2" type="ORF">H5410_022437</name>
</gene>
<dbReference type="AlphaFoldDB" id="A0A9J5ZHZ4"/>
<comment type="caution">
    <text evidence="2">The sequence shown here is derived from an EMBL/GenBank/DDBJ whole genome shotgun (WGS) entry which is preliminary data.</text>
</comment>
<dbReference type="Proteomes" id="UP000824120">
    <property type="component" value="Chromosome 4"/>
</dbReference>